<evidence type="ECO:0000256" key="2">
    <source>
        <dbReference type="ARBA" id="ARBA00022679"/>
    </source>
</evidence>
<dbReference type="Pfam" id="PF00108">
    <property type="entry name" value="Thiolase_N"/>
    <property type="match status" value="1"/>
</dbReference>
<evidence type="ECO:0000259" key="6">
    <source>
        <dbReference type="Pfam" id="PF02803"/>
    </source>
</evidence>
<proteinExistence type="inferred from homology"/>
<comment type="caution">
    <text evidence="7">The sequence shown here is derived from an EMBL/GenBank/DDBJ whole genome shotgun (WGS) entry which is preliminary data.</text>
</comment>
<dbReference type="PANTHER" id="PTHR43365:SF1">
    <property type="entry name" value="ACETYL-COA C-ACYLTRANSFERASE"/>
    <property type="match status" value="1"/>
</dbReference>
<dbReference type="EMBL" id="BSVB01000001">
    <property type="protein sequence ID" value="GMA94477.1"/>
    <property type="molecule type" value="Genomic_DNA"/>
</dbReference>
<evidence type="ECO:0000313" key="7">
    <source>
        <dbReference type="EMBL" id="GMA94477.1"/>
    </source>
</evidence>
<dbReference type="InterPro" id="IPR020616">
    <property type="entry name" value="Thiolase_N"/>
</dbReference>
<dbReference type="SUPFAM" id="SSF53901">
    <property type="entry name" value="Thiolase-like"/>
    <property type="match status" value="2"/>
</dbReference>
<reference evidence="8" key="1">
    <citation type="journal article" date="2019" name="Int. J. Syst. Evol. Microbiol.">
        <title>The Global Catalogue of Microorganisms (GCM) 10K type strain sequencing project: providing services to taxonomists for standard genome sequencing and annotation.</title>
        <authorList>
            <consortium name="The Broad Institute Genomics Platform"/>
            <consortium name="The Broad Institute Genome Sequencing Center for Infectious Disease"/>
            <person name="Wu L."/>
            <person name="Ma J."/>
        </authorList>
    </citation>
    <scope>NUCLEOTIDE SEQUENCE [LARGE SCALE GENOMIC DNA]</scope>
    <source>
        <strain evidence="8">NBRC 108894</strain>
    </source>
</reference>
<dbReference type="PIRSF" id="PIRSF000429">
    <property type="entry name" value="Ac-CoA_Ac_transf"/>
    <property type="match status" value="1"/>
</dbReference>
<keyword evidence="2 4" id="KW-0808">Transferase</keyword>
<keyword evidence="8" id="KW-1185">Reference proteome</keyword>
<evidence type="ECO:0000313" key="8">
    <source>
        <dbReference type="Proteomes" id="UP001157034"/>
    </source>
</evidence>
<dbReference type="PANTHER" id="PTHR43365">
    <property type="entry name" value="BLR7806 PROTEIN"/>
    <property type="match status" value="1"/>
</dbReference>
<dbReference type="RefSeq" id="WP_284253396.1">
    <property type="nucleotide sequence ID" value="NZ_BAAAQO010000002.1"/>
</dbReference>
<evidence type="ECO:0000256" key="3">
    <source>
        <dbReference type="ARBA" id="ARBA00023315"/>
    </source>
</evidence>
<dbReference type="PROSITE" id="PS00737">
    <property type="entry name" value="THIOLASE_2"/>
    <property type="match status" value="1"/>
</dbReference>
<dbReference type="InterPro" id="IPR002155">
    <property type="entry name" value="Thiolase"/>
</dbReference>
<dbReference type="CDD" id="cd00751">
    <property type="entry name" value="thiolase"/>
    <property type="match status" value="1"/>
</dbReference>
<dbReference type="GO" id="GO:0016746">
    <property type="term" value="F:acyltransferase activity"/>
    <property type="evidence" value="ECO:0007669"/>
    <property type="project" value="UniProtKB-KW"/>
</dbReference>
<sequence>MREAVIVDVVRTPIGKGKAGGMLSGWHPVDLLAHVLRALAERTGVDPATIDDVIVGCVTQAGEQSMNVARNAVLAAGWPVAVPAVSIDRQCGSSQQALHFAAQGVMAGAYDVAVAAGVESMSRVPMFSAVQGADATGPDVARRFADAGGLVPQGISAELIAARWRLTRTELDAYAAGSHARAVAASPTGIVPTSVDRGDGRTAELATRDEGIRPGSSVESLAGLAPAFRTEELAARHPELGWVVTAGNASQISDGASAALVMERGLAERLGMRPRAVVRAFSVVGDDPLLMLTGVIPATRKVLEGAGIALGDIDVFEVNEAFASVVLAWQRETGADPERVNVHGGAIANGHPLGASGTKLLGTLLDVLDERGARFGLQTMCEGGGMANATIVERVA</sequence>
<organism evidence="7 8">
    <name type="scientific">Pseudolysinimonas kribbensis</name>
    <dbReference type="NCBI Taxonomy" id="433641"/>
    <lineage>
        <taxon>Bacteria</taxon>
        <taxon>Bacillati</taxon>
        <taxon>Actinomycetota</taxon>
        <taxon>Actinomycetes</taxon>
        <taxon>Micrococcales</taxon>
        <taxon>Microbacteriaceae</taxon>
        <taxon>Pseudolysinimonas</taxon>
    </lineage>
</organism>
<dbReference type="Proteomes" id="UP001157034">
    <property type="component" value="Unassembled WGS sequence"/>
</dbReference>
<feature type="domain" description="Thiolase N-terminal" evidence="5">
    <location>
        <begin position="5"/>
        <end position="264"/>
    </location>
</feature>
<accession>A0ABQ6K3F5</accession>
<dbReference type="InterPro" id="IPR020613">
    <property type="entry name" value="Thiolase_CS"/>
</dbReference>
<name>A0ABQ6K3F5_9MICO</name>
<dbReference type="Gene3D" id="3.40.47.10">
    <property type="match status" value="2"/>
</dbReference>
<feature type="domain" description="Thiolase C-terminal" evidence="6">
    <location>
        <begin position="273"/>
        <end position="394"/>
    </location>
</feature>
<evidence type="ECO:0000256" key="1">
    <source>
        <dbReference type="ARBA" id="ARBA00010982"/>
    </source>
</evidence>
<gene>
    <name evidence="7" type="primary">fadA</name>
    <name evidence="7" type="ORF">GCM10025881_13010</name>
</gene>
<dbReference type="InterPro" id="IPR020617">
    <property type="entry name" value="Thiolase_C"/>
</dbReference>
<dbReference type="InterPro" id="IPR016039">
    <property type="entry name" value="Thiolase-like"/>
</dbReference>
<comment type="similarity">
    <text evidence="1 4">Belongs to the thiolase-like superfamily. Thiolase family.</text>
</comment>
<dbReference type="NCBIfam" id="TIGR01930">
    <property type="entry name" value="AcCoA-C-Actrans"/>
    <property type="match status" value="1"/>
</dbReference>
<evidence type="ECO:0000256" key="4">
    <source>
        <dbReference type="RuleBase" id="RU003557"/>
    </source>
</evidence>
<protein>
    <submittedName>
        <fullName evidence="7">Acetyl-CoA acyltransferase</fullName>
    </submittedName>
</protein>
<keyword evidence="3 4" id="KW-0012">Acyltransferase</keyword>
<dbReference type="Pfam" id="PF02803">
    <property type="entry name" value="Thiolase_C"/>
    <property type="match status" value="1"/>
</dbReference>
<evidence type="ECO:0000259" key="5">
    <source>
        <dbReference type="Pfam" id="PF00108"/>
    </source>
</evidence>